<dbReference type="RefSeq" id="XP_031568667.1">
    <property type="nucleotide sequence ID" value="XM_031712807.1"/>
</dbReference>
<dbReference type="RefSeq" id="XP_031568668.1">
    <property type="nucleotide sequence ID" value="XM_031712808.1"/>
</dbReference>
<evidence type="ECO:0000313" key="3">
    <source>
        <dbReference type="RefSeq" id="XP_031568667.1"/>
    </source>
</evidence>
<gene>
    <name evidence="3 4" type="primary">LOC116303290</name>
</gene>
<accession>A0A6P8IQW9</accession>
<evidence type="ECO:0000256" key="1">
    <source>
        <dbReference type="SAM" id="SignalP"/>
    </source>
</evidence>
<proteinExistence type="predicted"/>
<feature type="chain" id="PRO_5044653219" evidence="1">
    <location>
        <begin position="21"/>
        <end position="210"/>
    </location>
</feature>
<keyword evidence="2" id="KW-1185">Reference proteome</keyword>
<name>A0A6P8IQW9_ACTTE</name>
<evidence type="ECO:0000313" key="4">
    <source>
        <dbReference type="RefSeq" id="XP_031568668.1"/>
    </source>
</evidence>
<dbReference type="AlphaFoldDB" id="A0A6P8IQW9"/>
<dbReference type="KEGG" id="aten:116303290"/>
<sequence length="210" mass="23872">MMNVVIHFYVVLVFVCGSHALPKKEKLNDSNLNTCLFDCGRCVGILGEDKYKRDACMEKCEETNGASRDPDCKNSDFVKVDKLDACLNACAHCTFIHGKSVYIGGACLKECRKTKGESIDPECKNPEFLMTEKERECLASCKECCLEDYENYNHVICRSKCRYTKGASNDPDCTKFQRKSGKKHGINRKNSFLHRNKNLFKNLDYLSRCG</sequence>
<organism evidence="2 4">
    <name type="scientific">Actinia tenebrosa</name>
    <name type="common">Australian red waratah sea anemone</name>
    <dbReference type="NCBI Taxonomy" id="6105"/>
    <lineage>
        <taxon>Eukaryota</taxon>
        <taxon>Metazoa</taxon>
        <taxon>Cnidaria</taxon>
        <taxon>Anthozoa</taxon>
        <taxon>Hexacorallia</taxon>
        <taxon>Actiniaria</taxon>
        <taxon>Actiniidae</taxon>
        <taxon>Actinia</taxon>
    </lineage>
</organism>
<protein>
    <submittedName>
        <fullName evidence="3 4">Uncharacterized protein LOC116303290</fullName>
    </submittedName>
</protein>
<keyword evidence="1" id="KW-0732">Signal</keyword>
<feature type="signal peptide" evidence="1">
    <location>
        <begin position="1"/>
        <end position="20"/>
    </location>
</feature>
<reference evidence="3 4" key="1">
    <citation type="submission" date="2025-04" db="UniProtKB">
        <authorList>
            <consortium name="RefSeq"/>
        </authorList>
    </citation>
    <scope>IDENTIFICATION</scope>
    <source>
        <tissue evidence="3 4">Tentacle</tissue>
    </source>
</reference>
<dbReference type="GeneID" id="116303290"/>
<dbReference type="Proteomes" id="UP000515163">
    <property type="component" value="Unplaced"/>
</dbReference>
<evidence type="ECO:0000313" key="2">
    <source>
        <dbReference type="Proteomes" id="UP000515163"/>
    </source>
</evidence>